<evidence type="ECO:0000259" key="7">
    <source>
        <dbReference type="Pfam" id="PF06271"/>
    </source>
</evidence>
<gene>
    <name evidence="8" type="ORF">WMO29_07000</name>
</gene>
<proteinExistence type="predicted"/>
<dbReference type="RefSeq" id="WP_349164320.1">
    <property type="nucleotide sequence ID" value="NZ_JBBMFE010000005.1"/>
</dbReference>
<evidence type="ECO:0000256" key="4">
    <source>
        <dbReference type="ARBA" id="ARBA00022989"/>
    </source>
</evidence>
<keyword evidence="9" id="KW-1185">Reference proteome</keyword>
<keyword evidence="4 6" id="KW-1133">Transmembrane helix</keyword>
<dbReference type="Proteomes" id="UP001438008">
    <property type="component" value="Unassembled WGS sequence"/>
</dbReference>
<organism evidence="8 9">
    <name type="scientific">Laedolimicola intestinihominis</name>
    <dbReference type="NCBI Taxonomy" id="3133166"/>
    <lineage>
        <taxon>Bacteria</taxon>
        <taxon>Bacillati</taxon>
        <taxon>Bacillota</taxon>
        <taxon>Clostridia</taxon>
        <taxon>Lachnospirales</taxon>
        <taxon>Lachnospiraceae</taxon>
        <taxon>Laedolimicola</taxon>
    </lineage>
</organism>
<evidence type="ECO:0000256" key="5">
    <source>
        <dbReference type="ARBA" id="ARBA00023136"/>
    </source>
</evidence>
<comment type="caution">
    <text evidence="8">The sequence shown here is derived from an EMBL/GenBank/DDBJ whole genome shotgun (WGS) entry which is preliminary data.</text>
</comment>
<keyword evidence="3 6" id="KW-0812">Transmembrane</keyword>
<name>A0ABV1FH11_9FIRM</name>
<evidence type="ECO:0000313" key="9">
    <source>
        <dbReference type="Proteomes" id="UP001438008"/>
    </source>
</evidence>
<reference evidence="8 9" key="1">
    <citation type="submission" date="2024-03" db="EMBL/GenBank/DDBJ databases">
        <title>Human intestinal bacterial collection.</title>
        <authorList>
            <person name="Pauvert C."/>
            <person name="Hitch T.C.A."/>
            <person name="Clavel T."/>
        </authorList>
    </citation>
    <scope>NUCLEOTIDE SEQUENCE [LARGE SCALE GENOMIC DNA]</scope>
    <source>
        <strain evidence="8 9">CLA-AA-H132</strain>
    </source>
</reference>
<keyword evidence="5 6" id="KW-0472">Membrane</keyword>
<dbReference type="EMBL" id="JBBMFE010000005">
    <property type="protein sequence ID" value="MEQ2472234.1"/>
    <property type="molecule type" value="Genomic_DNA"/>
</dbReference>
<protein>
    <submittedName>
        <fullName evidence="8">RDD family protein</fullName>
    </submittedName>
</protein>
<evidence type="ECO:0000256" key="6">
    <source>
        <dbReference type="SAM" id="Phobius"/>
    </source>
</evidence>
<evidence type="ECO:0000256" key="1">
    <source>
        <dbReference type="ARBA" id="ARBA00004651"/>
    </source>
</evidence>
<dbReference type="InterPro" id="IPR010432">
    <property type="entry name" value="RDD"/>
</dbReference>
<keyword evidence="2" id="KW-1003">Cell membrane</keyword>
<dbReference type="PANTHER" id="PTHR36115">
    <property type="entry name" value="PROLINE-RICH ANTIGEN HOMOLOG-RELATED"/>
    <property type="match status" value="1"/>
</dbReference>
<feature type="transmembrane region" description="Helical" evidence="6">
    <location>
        <begin position="142"/>
        <end position="163"/>
    </location>
</feature>
<feature type="domain" description="RDD" evidence="7">
    <location>
        <begin position="5"/>
        <end position="175"/>
    </location>
</feature>
<accession>A0ABV1FH11</accession>
<dbReference type="InterPro" id="IPR051791">
    <property type="entry name" value="Pra-immunoreactive"/>
</dbReference>
<comment type="subcellular location">
    <subcellularLocation>
        <location evidence="1">Cell membrane</location>
        <topology evidence="1">Multi-pass membrane protein</topology>
    </subcellularLocation>
</comment>
<feature type="transmembrane region" description="Helical" evidence="6">
    <location>
        <begin position="53"/>
        <end position="72"/>
    </location>
</feature>
<evidence type="ECO:0000256" key="3">
    <source>
        <dbReference type="ARBA" id="ARBA00022692"/>
    </source>
</evidence>
<evidence type="ECO:0000256" key="2">
    <source>
        <dbReference type="ARBA" id="ARBA00022475"/>
    </source>
</evidence>
<sequence length="182" mass="20745">MNTNAPALKRFLAFLIDWYLSSLFGSIPVIIVQSSAQKDLILLNQLDGLSLPLAWTACIAALFCHFLYYCYLPSRPGKNGLKGQTLGMRLLHLQLLSETGEPLSLGILTVRHMVFVILLQGYLTSSHLYLVSLFQMTTDAYIVPYVQTFYYIMVLLSLALYLFSRRRQLLQDRLTRSRMTAL</sequence>
<dbReference type="PANTHER" id="PTHR36115:SF6">
    <property type="entry name" value="PROLINE-RICH ANTIGEN HOMOLOG"/>
    <property type="match status" value="1"/>
</dbReference>
<dbReference type="Pfam" id="PF06271">
    <property type="entry name" value="RDD"/>
    <property type="match status" value="1"/>
</dbReference>
<evidence type="ECO:0000313" key="8">
    <source>
        <dbReference type="EMBL" id="MEQ2472234.1"/>
    </source>
</evidence>
<feature type="transmembrane region" description="Helical" evidence="6">
    <location>
        <begin position="12"/>
        <end position="33"/>
    </location>
</feature>